<dbReference type="EMBL" id="JBJJXI010000136">
    <property type="protein sequence ID" value="KAL3388102.1"/>
    <property type="molecule type" value="Genomic_DNA"/>
</dbReference>
<gene>
    <name evidence="3" type="ORF">TKK_017159</name>
</gene>
<dbReference type="AlphaFoldDB" id="A0ABD2W4S3"/>
<feature type="transmembrane region" description="Helical" evidence="2">
    <location>
        <begin position="30"/>
        <end position="52"/>
    </location>
</feature>
<evidence type="ECO:0000313" key="4">
    <source>
        <dbReference type="Proteomes" id="UP001627154"/>
    </source>
</evidence>
<keyword evidence="2" id="KW-0812">Transmembrane</keyword>
<dbReference type="Proteomes" id="UP001627154">
    <property type="component" value="Unassembled WGS sequence"/>
</dbReference>
<sequence length="70" mass="8154">MGKNSWLNRFPNWTYTSVHPPHPHSARQHYLFLFLSLFSLHIFSLITGSQSVDRGEKKRKWSNGLESPGE</sequence>
<proteinExistence type="predicted"/>
<comment type="caution">
    <text evidence="3">The sequence shown here is derived from an EMBL/GenBank/DDBJ whole genome shotgun (WGS) entry which is preliminary data.</text>
</comment>
<evidence type="ECO:0000313" key="3">
    <source>
        <dbReference type="EMBL" id="KAL3388102.1"/>
    </source>
</evidence>
<evidence type="ECO:0000256" key="1">
    <source>
        <dbReference type="SAM" id="MobiDB-lite"/>
    </source>
</evidence>
<feature type="region of interest" description="Disordered" evidence="1">
    <location>
        <begin position="49"/>
        <end position="70"/>
    </location>
</feature>
<keyword evidence="2" id="KW-0472">Membrane</keyword>
<name>A0ABD2W4S3_9HYME</name>
<accession>A0ABD2W4S3</accession>
<keyword evidence="4" id="KW-1185">Reference proteome</keyword>
<organism evidence="3 4">
    <name type="scientific">Trichogramma kaykai</name>
    <dbReference type="NCBI Taxonomy" id="54128"/>
    <lineage>
        <taxon>Eukaryota</taxon>
        <taxon>Metazoa</taxon>
        <taxon>Ecdysozoa</taxon>
        <taxon>Arthropoda</taxon>
        <taxon>Hexapoda</taxon>
        <taxon>Insecta</taxon>
        <taxon>Pterygota</taxon>
        <taxon>Neoptera</taxon>
        <taxon>Endopterygota</taxon>
        <taxon>Hymenoptera</taxon>
        <taxon>Apocrita</taxon>
        <taxon>Proctotrupomorpha</taxon>
        <taxon>Chalcidoidea</taxon>
        <taxon>Trichogrammatidae</taxon>
        <taxon>Trichogramma</taxon>
    </lineage>
</organism>
<protein>
    <submittedName>
        <fullName evidence="3">Uncharacterized protein</fullName>
    </submittedName>
</protein>
<keyword evidence="2" id="KW-1133">Transmembrane helix</keyword>
<reference evidence="3 4" key="1">
    <citation type="journal article" date="2024" name="bioRxiv">
        <title>A reference genome for Trichogramma kaykai: A tiny desert-dwelling parasitoid wasp with competing sex-ratio distorters.</title>
        <authorList>
            <person name="Culotta J."/>
            <person name="Lindsey A.R."/>
        </authorList>
    </citation>
    <scope>NUCLEOTIDE SEQUENCE [LARGE SCALE GENOMIC DNA]</scope>
    <source>
        <strain evidence="3 4">KSX58</strain>
    </source>
</reference>
<evidence type="ECO:0000256" key="2">
    <source>
        <dbReference type="SAM" id="Phobius"/>
    </source>
</evidence>